<dbReference type="PANTHER" id="PTHR11472:SF34">
    <property type="entry name" value="REGULATOR OF TELOMERE ELONGATION HELICASE 1"/>
    <property type="match status" value="1"/>
</dbReference>
<feature type="compositionally biased region" description="Basic and acidic residues" evidence="14">
    <location>
        <begin position="560"/>
        <end position="570"/>
    </location>
</feature>
<keyword evidence="6 16" id="KW-0347">Helicase</keyword>
<dbReference type="SMART" id="SM00488">
    <property type="entry name" value="DEXDc2"/>
    <property type="match status" value="1"/>
</dbReference>
<evidence type="ECO:0000259" key="15">
    <source>
        <dbReference type="PROSITE" id="PS51193"/>
    </source>
</evidence>
<dbReference type="GO" id="GO:0046872">
    <property type="term" value="F:metal ion binding"/>
    <property type="evidence" value="ECO:0007669"/>
    <property type="project" value="UniProtKB-KW"/>
</dbReference>
<dbReference type="InterPro" id="IPR014013">
    <property type="entry name" value="Helic_SF1/SF2_ATP-bd_DinG/Rad3"/>
</dbReference>
<evidence type="ECO:0000256" key="14">
    <source>
        <dbReference type="SAM" id="MobiDB-lite"/>
    </source>
</evidence>
<dbReference type="GO" id="GO:0006281">
    <property type="term" value="P:DNA repair"/>
    <property type="evidence" value="ECO:0007669"/>
    <property type="project" value="UniProtKB-KW"/>
</dbReference>
<dbReference type="EMBL" id="WUUU01000166">
    <property type="protein sequence ID" value="MXR21899.1"/>
    <property type="molecule type" value="Genomic_DNA"/>
</dbReference>
<dbReference type="OrthoDB" id="27512at2157"/>
<keyword evidence="2" id="KW-0479">Metal-binding</keyword>
<keyword evidence="17" id="KW-1185">Reference proteome</keyword>
<dbReference type="Gene3D" id="1.10.30.20">
    <property type="entry name" value="Bacterial XPD DNA helicase, FeS cluster domain"/>
    <property type="match status" value="1"/>
</dbReference>
<dbReference type="PANTHER" id="PTHR11472">
    <property type="entry name" value="DNA REPAIR DEAD HELICASE RAD3/XP-D SUBFAMILY MEMBER"/>
    <property type="match status" value="1"/>
</dbReference>
<evidence type="ECO:0000313" key="17">
    <source>
        <dbReference type="Proteomes" id="UP000471521"/>
    </source>
</evidence>
<dbReference type="InterPro" id="IPR014001">
    <property type="entry name" value="Helicase_ATP-bd"/>
</dbReference>
<dbReference type="GO" id="GO:0003677">
    <property type="term" value="F:DNA binding"/>
    <property type="evidence" value="ECO:0007669"/>
    <property type="project" value="UniProtKB-KW"/>
</dbReference>
<evidence type="ECO:0000256" key="11">
    <source>
        <dbReference type="ARBA" id="ARBA00023204"/>
    </source>
</evidence>
<dbReference type="GO" id="GO:0016818">
    <property type="term" value="F:hydrolase activity, acting on acid anhydrides, in phosphorus-containing anhydrides"/>
    <property type="evidence" value="ECO:0007669"/>
    <property type="project" value="InterPro"/>
</dbReference>
<feature type="domain" description="Helicase ATP-binding" evidence="15">
    <location>
        <begin position="1"/>
        <end position="307"/>
    </location>
</feature>
<dbReference type="InterPro" id="IPR027417">
    <property type="entry name" value="P-loop_NTPase"/>
</dbReference>
<dbReference type="InterPro" id="IPR042493">
    <property type="entry name" value="XPD_DNA_FeS"/>
</dbReference>
<dbReference type="Proteomes" id="UP000471521">
    <property type="component" value="Unassembled WGS sequence"/>
</dbReference>
<keyword evidence="5" id="KW-0378">Hydrolase</keyword>
<dbReference type="Pfam" id="PF06733">
    <property type="entry name" value="DEAD_2"/>
    <property type="match status" value="1"/>
</dbReference>
<keyword evidence="7" id="KW-0067">ATP-binding</keyword>
<evidence type="ECO:0000256" key="1">
    <source>
        <dbReference type="ARBA" id="ARBA00022485"/>
    </source>
</evidence>
<protein>
    <submittedName>
        <fullName evidence="16">DEAD/DEAH box helicase</fullName>
    </submittedName>
</protein>
<feature type="region of interest" description="Disordered" evidence="14">
    <location>
        <begin position="549"/>
        <end position="570"/>
    </location>
</feature>
<evidence type="ECO:0000256" key="2">
    <source>
        <dbReference type="ARBA" id="ARBA00022723"/>
    </source>
</evidence>
<evidence type="ECO:0000313" key="16">
    <source>
        <dbReference type="EMBL" id="MXR21899.1"/>
    </source>
</evidence>
<dbReference type="GO" id="GO:0051539">
    <property type="term" value="F:4 iron, 4 sulfur cluster binding"/>
    <property type="evidence" value="ECO:0007669"/>
    <property type="project" value="UniProtKB-KW"/>
</dbReference>
<keyword evidence="1" id="KW-0004">4Fe-4S</keyword>
<dbReference type="RefSeq" id="WP_159527323.1">
    <property type="nucleotide sequence ID" value="NZ_WUUU01000166.1"/>
</dbReference>
<accession>A0A6B0SWS0</accession>
<dbReference type="SUPFAM" id="SSF52540">
    <property type="entry name" value="P-loop containing nucleoside triphosphate hydrolases"/>
    <property type="match status" value="2"/>
</dbReference>
<name>A0A6B0SWS0_9EURY</name>
<dbReference type="PROSITE" id="PS51193">
    <property type="entry name" value="HELICASE_ATP_BIND_2"/>
    <property type="match status" value="1"/>
</dbReference>
<proteinExistence type="predicted"/>
<keyword evidence="8" id="KW-0408">Iron</keyword>
<dbReference type="SMART" id="SM00487">
    <property type="entry name" value="DEXDc"/>
    <property type="match status" value="1"/>
</dbReference>
<keyword evidence="9" id="KW-0411">Iron-sulfur</keyword>
<dbReference type="SMART" id="SM00491">
    <property type="entry name" value="HELICc2"/>
    <property type="match status" value="1"/>
</dbReference>
<keyword evidence="12" id="KW-0413">Isomerase</keyword>
<evidence type="ECO:0000256" key="6">
    <source>
        <dbReference type="ARBA" id="ARBA00022806"/>
    </source>
</evidence>
<evidence type="ECO:0000256" key="5">
    <source>
        <dbReference type="ARBA" id="ARBA00022801"/>
    </source>
</evidence>
<evidence type="ECO:0000256" key="10">
    <source>
        <dbReference type="ARBA" id="ARBA00023125"/>
    </source>
</evidence>
<keyword evidence="11" id="KW-0234">DNA repair</keyword>
<evidence type="ECO:0000256" key="9">
    <source>
        <dbReference type="ARBA" id="ARBA00023014"/>
    </source>
</evidence>
<dbReference type="Gene3D" id="1.10.275.40">
    <property type="match status" value="1"/>
</dbReference>
<dbReference type="GO" id="GO:0003678">
    <property type="term" value="F:DNA helicase activity"/>
    <property type="evidence" value="ECO:0007669"/>
    <property type="project" value="InterPro"/>
</dbReference>
<comment type="caution">
    <text evidence="16">The sequence shown here is derived from an EMBL/GenBank/DDBJ whole genome shotgun (WGS) entry which is preliminary data.</text>
</comment>
<keyword evidence="13" id="KW-0175">Coiled coil</keyword>
<keyword evidence="4" id="KW-0227">DNA damage</keyword>
<feature type="coiled-coil region" evidence="13">
    <location>
        <begin position="109"/>
        <end position="136"/>
    </location>
</feature>
<keyword evidence="3" id="KW-0547">Nucleotide-binding</keyword>
<dbReference type="InterPro" id="IPR010614">
    <property type="entry name" value="RAD3-like_helicase_DEAD"/>
</dbReference>
<dbReference type="Gene3D" id="3.40.50.300">
    <property type="entry name" value="P-loop containing nucleotide triphosphate hydrolases"/>
    <property type="match status" value="2"/>
</dbReference>
<dbReference type="AlphaFoldDB" id="A0A6B0SWS0"/>
<dbReference type="InterPro" id="IPR006554">
    <property type="entry name" value="Helicase-like_DEXD_c2"/>
</dbReference>
<evidence type="ECO:0000256" key="13">
    <source>
        <dbReference type="SAM" id="Coils"/>
    </source>
</evidence>
<dbReference type="InterPro" id="IPR006555">
    <property type="entry name" value="ATP-dep_Helicase_C"/>
</dbReference>
<evidence type="ECO:0000256" key="8">
    <source>
        <dbReference type="ARBA" id="ARBA00023004"/>
    </source>
</evidence>
<evidence type="ECO:0000256" key="7">
    <source>
        <dbReference type="ARBA" id="ARBA00022840"/>
    </source>
</evidence>
<evidence type="ECO:0000256" key="4">
    <source>
        <dbReference type="ARBA" id="ARBA00022763"/>
    </source>
</evidence>
<keyword evidence="10" id="KW-0238">DNA-binding</keyword>
<dbReference type="Pfam" id="PF13307">
    <property type="entry name" value="Helicase_C_2"/>
    <property type="match status" value="1"/>
</dbReference>
<gene>
    <name evidence="16" type="ORF">GRX66_15280</name>
</gene>
<dbReference type="GO" id="GO:0005524">
    <property type="term" value="F:ATP binding"/>
    <property type="evidence" value="ECO:0007669"/>
    <property type="project" value="UniProtKB-KW"/>
</dbReference>
<sequence>MEYFPKPSPYDNQREAMDIIRGALDTGRDVLFEGACGTGKTLAALAPALAHAREANKTVVITTNVHQQMRQFVREAREIHDAAPIRAVVFKGKGSMCHIDVDYEECQVLRDNTHEVVDAERDKRELEQRQQALLEESQAGDAEAAEAREAVLEELASVDADLEDLREGNICERYYENLAGDNDDFYQWLYDGVRTPEDIYQYAEDAGVCGYELLKDGIEGVDLAVCNYHHLLDPGIRAQFFRWLGRDPEDVVVVFDEAHNIEDAAREHATETLTENTLENALSELEEVDDARGAAAERVVAAFRDALEATYESSFGPGGDGPARVKAEVGANWEDVPVANDDRRDDLTLAFLQQYTGPGIKEDVDEALALGESLDEEYDEAYRNGETTTRRECFVLQAAEFVETYVEDGDELGQYPTAAVRRDEGTDEVYGRAELYTCIPRDVTTDLFDAVHASVLMSATLRPFDVTADVLGLDDPETMAFGLQFPEQRRRTFAVDTEPLFSSNREDPATQQEVSGALRDAVEFTPGNCLFFFPSYAEAKRYHDLLGEAPRASESSSGRRPRDGGVDAARYLDEPGTSAEELRQSFVADRNGVLFTSLWGTLAEGVSFDGDDARTVAVVGVPYPHLDERAEAVQNAYGRTFGDREETRSGGRHSSEDAGWRYAVEIPTVRKTRQAIGRVIRSPEDFGVRMLVDRRYTRASRTEMRKYSVNPTFPPEDRRELVDIDPEKLRFSMLNFYTDLDAYDGDPPSP</sequence>
<evidence type="ECO:0000256" key="12">
    <source>
        <dbReference type="ARBA" id="ARBA00023235"/>
    </source>
</evidence>
<organism evidence="16 17">
    <name type="scientific">Halobacterium bonnevillei</name>
    <dbReference type="NCBI Taxonomy" id="2692200"/>
    <lineage>
        <taxon>Archaea</taxon>
        <taxon>Methanobacteriati</taxon>
        <taxon>Methanobacteriota</taxon>
        <taxon>Stenosarchaea group</taxon>
        <taxon>Halobacteria</taxon>
        <taxon>Halobacteriales</taxon>
        <taxon>Halobacteriaceae</taxon>
        <taxon>Halobacterium</taxon>
    </lineage>
</organism>
<evidence type="ECO:0000256" key="3">
    <source>
        <dbReference type="ARBA" id="ARBA00022741"/>
    </source>
</evidence>
<dbReference type="InterPro" id="IPR045028">
    <property type="entry name" value="DinG/Rad3-like"/>
</dbReference>
<reference evidence="16 17" key="1">
    <citation type="submission" date="2019-12" db="EMBL/GenBank/DDBJ databases">
        <title>Isolation and characterization of three novel carbon monoxide-oxidizing members of Halobacteria from salione crusts and soils.</title>
        <authorList>
            <person name="Myers M.R."/>
            <person name="King G.M."/>
        </authorList>
    </citation>
    <scope>NUCLEOTIDE SEQUENCE [LARGE SCALE GENOMIC DNA]</scope>
    <source>
        <strain evidence="16 17">PCN9</strain>
    </source>
</reference>